<name>A0ABP0A4T7_PIPNA</name>
<evidence type="ECO:0000313" key="3">
    <source>
        <dbReference type="Proteomes" id="UP001314169"/>
    </source>
</evidence>
<proteinExistence type="predicted"/>
<feature type="transmembrane region" description="Helical" evidence="1">
    <location>
        <begin position="129"/>
        <end position="145"/>
    </location>
</feature>
<keyword evidence="1" id="KW-0472">Membrane</keyword>
<gene>
    <name evidence="2" type="ORF">MPIPNATIZW_LOCUS13810</name>
</gene>
<sequence length="174" mass="19735">MRGHCLPCPKMMNEGFLDISRPLCYFPDFSYKANTFIFYAKVIQRIYRKVGGWLSWELPVQRLPQGPLLGPSSSPEGPAGRQRVTAASLCPPFPECPVSGALGLALAPPHPSLGVLETGGSRSRRKLPVLKHISLFILFFLFFFLRERSLQGPFQTKRGPKCHHHSRDWSFYKY</sequence>
<accession>A0ABP0A4T7</accession>
<protein>
    <submittedName>
        <fullName evidence="2">Uncharacterized protein</fullName>
    </submittedName>
</protein>
<evidence type="ECO:0000313" key="2">
    <source>
        <dbReference type="EMBL" id="CAK6445504.1"/>
    </source>
</evidence>
<reference evidence="2" key="1">
    <citation type="submission" date="2023-12" db="EMBL/GenBank/DDBJ databases">
        <authorList>
            <person name="Brown T."/>
        </authorList>
    </citation>
    <scope>NUCLEOTIDE SEQUENCE</scope>
</reference>
<keyword evidence="1" id="KW-1133">Transmembrane helix</keyword>
<organism evidence="2 3">
    <name type="scientific">Pipistrellus nathusii</name>
    <name type="common">Nathusius' pipistrelle</name>
    <dbReference type="NCBI Taxonomy" id="59473"/>
    <lineage>
        <taxon>Eukaryota</taxon>
        <taxon>Metazoa</taxon>
        <taxon>Chordata</taxon>
        <taxon>Craniata</taxon>
        <taxon>Vertebrata</taxon>
        <taxon>Euteleostomi</taxon>
        <taxon>Mammalia</taxon>
        <taxon>Eutheria</taxon>
        <taxon>Laurasiatheria</taxon>
        <taxon>Chiroptera</taxon>
        <taxon>Yangochiroptera</taxon>
        <taxon>Vespertilionidae</taxon>
        <taxon>Pipistrellus</taxon>
    </lineage>
</organism>
<dbReference type="Proteomes" id="UP001314169">
    <property type="component" value="Chromosome 5"/>
</dbReference>
<dbReference type="EMBL" id="OY882862">
    <property type="protein sequence ID" value="CAK6445504.1"/>
    <property type="molecule type" value="Genomic_DNA"/>
</dbReference>
<keyword evidence="1" id="KW-0812">Transmembrane</keyword>
<evidence type="ECO:0000256" key="1">
    <source>
        <dbReference type="SAM" id="Phobius"/>
    </source>
</evidence>
<keyword evidence="3" id="KW-1185">Reference proteome</keyword>